<reference evidence="2 3" key="1">
    <citation type="journal article" date="2014" name="Nature">
        <title>The genomic substrate for adaptive radiation in African cichlid fish.</title>
        <authorList>
            <person name="Brawand D."/>
            <person name="Wagner C.E."/>
            <person name="Li Y.I."/>
            <person name="Malinsky M."/>
            <person name="Keller I."/>
            <person name="Fan S."/>
            <person name="Simakov O."/>
            <person name="Ng A.Y."/>
            <person name="Lim Z.W."/>
            <person name="Bezault E."/>
            <person name="Turner-Maier J."/>
            <person name="Johnson J."/>
            <person name="Alcazar R."/>
            <person name="Noh H.J."/>
            <person name="Russell P."/>
            <person name="Aken B."/>
            <person name="Alfoldi J."/>
            <person name="Amemiya C."/>
            <person name="Azzouzi N."/>
            <person name="Baroiller J.F."/>
            <person name="Barloy-Hubler F."/>
            <person name="Berlin A."/>
            <person name="Bloomquist R."/>
            <person name="Carleton K.L."/>
            <person name="Conte M.A."/>
            <person name="D'Cotta H."/>
            <person name="Eshel O."/>
            <person name="Gaffney L."/>
            <person name="Galibert F."/>
            <person name="Gante H.F."/>
            <person name="Gnerre S."/>
            <person name="Greuter L."/>
            <person name="Guyon R."/>
            <person name="Haddad N.S."/>
            <person name="Haerty W."/>
            <person name="Harris R.M."/>
            <person name="Hofmann H.A."/>
            <person name="Hourlier T."/>
            <person name="Hulata G."/>
            <person name="Jaffe D.B."/>
            <person name="Lara M."/>
            <person name="Lee A.P."/>
            <person name="MacCallum I."/>
            <person name="Mwaiko S."/>
            <person name="Nikaido M."/>
            <person name="Nishihara H."/>
            <person name="Ozouf-Costaz C."/>
            <person name="Penman D.J."/>
            <person name="Przybylski D."/>
            <person name="Rakotomanga M."/>
            <person name="Renn S.C.P."/>
            <person name="Ribeiro F.J."/>
            <person name="Ron M."/>
            <person name="Salzburger W."/>
            <person name="Sanchez-Pulido L."/>
            <person name="Santos M.E."/>
            <person name="Searle S."/>
            <person name="Sharpe T."/>
            <person name="Swofford R."/>
            <person name="Tan F.J."/>
            <person name="Williams L."/>
            <person name="Young S."/>
            <person name="Yin S."/>
            <person name="Okada N."/>
            <person name="Kocher T.D."/>
            <person name="Miska E.A."/>
            <person name="Lander E.S."/>
            <person name="Venkatesh B."/>
            <person name="Fernald R.D."/>
            <person name="Meyer A."/>
            <person name="Ponting C.P."/>
            <person name="Streelman J.T."/>
            <person name="Lindblad-Toh K."/>
            <person name="Seehausen O."/>
            <person name="Di Palma F."/>
        </authorList>
    </citation>
    <scope>NUCLEOTIDE SEQUENCE</scope>
</reference>
<keyword evidence="3" id="KW-1185">Reference proteome</keyword>
<dbReference type="Ensembl" id="ENSMZET00005037436.1">
    <property type="protein sequence ID" value="ENSMZEP00005036162.1"/>
    <property type="gene ID" value="ENSMZEG00005026984.1"/>
</dbReference>
<organism evidence="2 3">
    <name type="scientific">Maylandia zebra</name>
    <name type="common">zebra mbuna</name>
    <dbReference type="NCBI Taxonomy" id="106582"/>
    <lineage>
        <taxon>Eukaryota</taxon>
        <taxon>Metazoa</taxon>
        <taxon>Chordata</taxon>
        <taxon>Craniata</taxon>
        <taxon>Vertebrata</taxon>
        <taxon>Euteleostomi</taxon>
        <taxon>Actinopterygii</taxon>
        <taxon>Neopterygii</taxon>
        <taxon>Teleostei</taxon>
        <taxon>Neoteleostei</taxon>
        <taxon>Acanthomorphata</taxon>
        <taxon>Ovalentaria</taxon>
        <taxon>Cichlomorphae</taxon>
        <taxon>Cichliformes</taxon>
        <taxon>Cichlidae</taxon>
        <taxon>African cichlids</taxon>
        <taxon>Pseudocrenilabrinae</taxon>
        <taxon>Haplochromini</taxon>
        <taxon>Maylandia</taxon>
        <taxon>Maylandia zebra complex</taxon>
    </lineage>
</organism>
<name>A0A3P9DPJ9_9CICH</name>
<sequence length="94" mass="11478">QWRGLGVWWLWWWCWGVYLNTTHPNNNPLKIYLPKKLLECLPKCSSLPKERHRWNTNEYKEKQIFIVEYLHKDLQSYSALVGGKKIHTELKFYS</sequence>
<reference evidence="2" key="2">
    <citation type="submission" date="2025-08" db="UniProtKB">
        <authorList>
            <consortium name="Ensembl"/>
        </authorList>
    </citation>
    <scope>IDENTIFICATION</scope>
</reference>
<keyword evidence="1" id="KW-0732">Signal</keyword>
<proteinExistence type="predicted"/>
<evidence type="ECO:0000313" key="3">
    <source>
        <dbReference type="Proteomes" id="UP000265160"/>
    </source>
</evidence>
<dbReference type="Proteomes" id="UP000265160">
    <property type="component" value="LG5"/>
</dbReference>
<reference evidence="2" key="3">
    <citation type="submission" date="2025-09" db="UniProtKB">
        <authorList>
            <consortium name="Ensembl"/>
        </authorList>
    </citation>
    <scope>IDENTIFICATION</scope>
</reference>
<dbReference type="AlphaFoldDB" id="A0A3P9DPJ9"/>
<evidence type="ECO:0000313" key="2">
    <source>
        <dbReference type="Ensembl" id="ENSMZEP00005036162.1"/>
    </source>
</evidence>
<evidence type="ECO:0000256" key="1">
    <source>
        <dbReference type="SAM" id="SignalP"/>
    </source>
</evidence>
<protein>
    <submittedName>
        <fullName evidence="2">Calmodulin binding transcription activator 1</fullName>
    </submittedName>
</protein>
<accession>A0A3P9DPJ9</accession>
<feature type="chain" id="PRO_5018023688" evidence="1">
    <location>
        <begin position="25"/>
        <end position="94"/>
    </location>
</feature>
<feature type="signal peptide" evidence="1">
    <location>
        <begin position="1"/>
        <end position="24"/>
    </location>
</feature>